<organism evidence="2 3">
    <name type="scientific">Plectosphaerella cucumerina</name>
    <dbReference type="NCBI Taxonomy" id="40658"/>
    <lineage>
        <taxon>Eukaryota</taxon>
        <taxon>Fungi</taxon>
        <taxon>Dikarya</taxon>
        <taxon>Ascomycota</taxon>
        <taxon>Pezizomycotina</taxon>
        <taxon>Sordariomycetes</taxon>
        <taxon>Hypocreomycetidae</taxon>
        <taxon>Glomerellales</taxon>
        <taxon>Plectosphaerellaceae</taxon>
        <taxon>Plectosphaerella</taxon>
    </lineage>
</organism>
<comment type="caution">
    <text evidence="2">The sequence shown here is derived from an EMBL/GenBank/DDBJ whole genome shotgun (WGS) entry which is preliminary data.</text>
</comment>
<feature type="compositionally biased region" description="Polar residues" evidence="1">
    <location>
        <begin position="31"/>
        <end position="60"/>
    </location>
</feature>
<feature type="region of interest" description="Disordered" evidence="1">
    <location>
        <begin position="1"/>
        <end position="208"/>
    </location>
</feature>
<feature type="compositionally biased region" description="Low complexity" evidence="1">
    <location>
        <begin position="14"/>
        <end position="30"/>
    </location>
</feature>
<protein>
    <submittedName>
        <fullName evidence="2">Uncharacterized protein</fullName>
    </submittedName>
</protein>
<feature type="compositionally biased region" description="Polar residues" evidence="1">
    <location>
        <begin position="172"/>
        <end position="193"/>
    </location>
</feature>
<keyword evidence="3" id="KW-1185">Reference proteome</keyword>
<dbReference type="EMBL" id="JAGPXD010000006">
    <property type="protein sequence ID" value="KAH7350182.1"/>
    <property type="molecule type" value="Genomic_DNA"/>
</dbReference>
<accession>A0A8K0TB74</accession>
<evidence type="ECO:0000313" key="3">
    <source>
        <dbReference type="Proteomes" id="UP000813385"/>
    </source>
</evidence>
<evidence type="ECO:0000313" key="2">
    <source>
        <dbReference type="EMBL" id="KAH7350182.1"/>
    </source>
</evidence>
<feature type="compositionally biased region" description="Basic and acidic residues" evidence="1">
    <location>
        <begin position="195"/>
        <end position="208"/>
    </location>
</feature>
<dbReference type="OrthoDB" id="10559214at2759"/>
<reference evidence="2" key="1">
    <citation type="journal article" date="2021" name="Nat. Commun.">
        <title>Genetic determinants of endophytism in the Arabidopsis root mycobiome.</title>
        <authorList>
            <person name="Mesny F."/>
            <person name="Miyauchi S."/>
            <person name="Thiergart T."/>
            <person name="Pickel B."/>
            <person name="Atanasova L."/>
            <person name="Karlsson M."/>
            <person name="Huettel B."/>
            <person name="Barry K.W."/>
            <person name="Haridas S."/>
            <person name="Chen C."/>
            <person name="Bauer D."/>
            <person name="Andreopoulos W."/>
            <person name="Pangilinan J."/>
            <person name="LaButti K."/>
            <person name="Riley R."/>
            <person name="Lipzen A."/>
            <person name="Clum A."/>
            <person name="Drula E."/>
            <person name="Henrissat B."/>
            <person name="Kohler A."/>
            <person name="Grigoriev I.V."/>
            <person name="Martin F.M."/>
            <person name="Hacquard S."/>
        </authorList>
    </citation>
    <scope>NUCLEOTIDE SEQUENCE</scope>
    <source>
        <strain evidence="2">MPI-CAGE-AT-0016</strain>
    </source>
</reference>
<gene>
    <name evidence="2" type="ORF">B0T11DRAFT_333188</name>
</gene>
<feature type="compositionally biased region" description="Basic and acidic residues" evidence="1">
    <location>
        <begin position="122"/>
        <end position="165"/>
    </location>
</feature>
<dbReference type="AlphaFoldDB" id="A0A8K0TB74"/>
<dbReference type="Proteomes" id="UP000813385">
    <property type="component" value="Unassembled WGS sequence"/>
</dbReference>
<proteinExistence type="predicted"/>
<sequence>MSSPPPPNNTLEWAQAQAKRQAQMQKQTQALGTSTLRRNASNSSSPRQSPVLKSSSSGQFQKEYVSFPALSDSGSEPSNKDEQGTSSPPKSRSPSPPGQEFQDSRPRQLMKSFGNLFQRKVRRDERPKSDIYPRERLYSLMDMPRRGSDIGRAEGPRGEDERRTVSDPQRPMSRNSIQLTRETATAVPTSPVRQKTKERTVDYLRRHL</sequence>
<evidence type="ECO:0000256" key="1">
    <source>
        <dbReference type="SAM" id="MobiDB-lite"/>
    </source>
</evidence>
<name>A0A8K0TB74_9PEZI</name>